<keyword evidence="2" id="KW-1133">Transmembrane helix</keyword>
<gene>
    <name evidence="3" type="ORF">PG999_003327</name>
</gene>
<dbReference type="PANTHER" id="PTHR35394">
    <property type="entry name" value="DUF3176 DOMAIN-CONTAINING PROTEIN"/>
    <property type="match status" value="1"/>
</dbReference>
<evidence type="ECO:0000256" key="2">
    <source>
        <dbReference type="SAM" id="Phobius"/>
    </source>
</evidence>
<organism evidence="3 4">
    <name type="scientific">Apiospora kogelbergensis</name>
    <dbReference type="NCBI Taxonomy" id="1337665"/>
    <lineage>
        <taxon>Eukaryota</taxon>
        <taxon>Fungi</taxon>
        <taxon>Dikarya</taxon>
        <taxon>Ascomycota</taxon>
        <taxon>Pezizomycotina</taxon>
        <taxon>Sordariomycetes</taxon>
        <taxon>Xylariomycetidae</taxon>
        <taxon>Amphisphaeriales</taxon>
        <taxon>Apiosporaceae</taxon>
        <taxon>Apiospora</taxon>
    </lineage>
</organism>
<protein>
    <submittedName>
        <fullName evidence="3">Uncharacterized protein</fullName>
    </submittedName>
</protein>
<evidence type="ECO:0000256" key="1">
    <source>
        <dbReference type="SAM" id="MobiDB-lite"/>
    </source>
</evidence>
<feature type="region of interest" description="Disordered" evidence="1">
    <location>
        <begin position="1"/>
        <end position="28"/>
    </location>
</feature>
<name>A0AAW0R377_9PEZI</name>
<feature type="transmembrane region" description="Helical" evidence="2">
    <location>
        <begin position="62"/>
        <end position="82"/>
    </location>
</feature>
<dbReference type="PANTHER" id="PTHR35394:SF5">
    <property type="entry name" value="DUF3176 DOMAIN-CONTAINING PROTEIN"/>
    <property type="match status" value="1"/>
</dbReference>
<feature type="transmembrane region" description="Helical" evidence="2">
    <location>
        <begin position="509"/>
        <end position="531"/>
    </location>
</feature>
<dbReference type="InterPro" id="IPR021514">
    <property type="entry name" value="DUF3176"/>
</dbReference>
<evidence type="ECO:0000313" key="4">
    <source>
        <dbReference type="Proteomes" id="UP001392437"/>
    </source>
</evidence>
<keyword evidence="4" id="KW-1185">Reference proteome</keyword>
<dbReference type="Pfam" id="PF11374">
    <property type="entry name" value="DUF3176"/>
    <property type="match status" value="1"/>
</dbReference>
<dbReference type="Proteomes" id="UP001392437">
    <property type="component" value="Unassembled WGS sequence"/>
</dbReference>
<dbReference type="AlphaFoldDB" id="A0AAW0R377"/>
<dbReference type="EMBL" id="JAQQWP010000003">
    <property type="protein sequence ID" value="KAK8123409.1"/>
    <property type="molecule type" value="Genomic_DNA"/>
</dbReference>
<evidence type="ECO:0000313" key="3">
    <source>
        <dbReference type="EMBL" id="KAK8123409.1"/>
    </source>
</evidence>
<sequence length="646" mass="70873">MATTTSESTVPAPKGPASATYRAVPADDGQTDPRVEHGIVPVPEAHRGCWEAFQDWTWSLELISLLFAIASTAAICIILGLWENQLLRDWPLPIQPNSLISIFSTLAKTALMLPLGSVISQMKWVWFEKPRTLTDLQTFDRASRGPWGALKLIWDTKGKAWITKLACVLTVVALAFEPTAQQVLSFESRMTPARNATASLSIARNWTADSLQMGEKTYSKQVAIQGLLLSAFDPPAKNNNSVPNSNPKRWAPAHNASAGPRPALTLERNDTVSFIARSPVSITVGPKLTNGARFPNITVDPQIFRFGMDATTMMNMPDYSFLNFAAANWTDARNAAPDAKGWAWERNATVDYYLCRIHPCVQTFRNVTVRNGVYQNGTRTDKWLVRDDVASKALEAGDPSIMYRTEEDGTKAPSAPAWSVNFHTAERLNSVLGNMVSGQMPQRPRSLDFGRNGGLEFGITQYMIEHGPGVVMRALAEILSAQMRDEDNVAAQGLAGVALEPQTFIVVNWPWMACPLAILALTAATLVFAMVRNATRPLKYKDSAVALLSLGIGHTGSADQHTEVGAAGLKAKVQQDVNGEYIRQNTKTYNTEDSQVVTDPSTNSALCCLYMGERTGSLVFSRMWPYVKDAGFNQRYVVIYPAAHSL</sequence>
<proteinExistence type="predicted"/>
<reference evidence="3 4" key="1">
    <citation type="submission" date="2023-01" db="EMBL/GenBank/DDBJ databases">
        <title>Analysis of 21 Apiospora genomes using comparative genomics revels a genus with tremendous synthesis potential of carbohydrate active enzymes and secondary metabolites.</title>
        <authorList>
            <person name="Sorensen T."/>
        </authorList>
    </citation>
    <scope>NUCLEOTIDE SEQUENCE [LARGE SCALE GENOMIC DNA]</scope>
    <source>
        <strain evidence="3 4">CBS 117206</strain>
    </source>
</reference>
<comment type="caution">
    <text evidence="3">The sequence shown here is derived from an EMBL/GenBank/DDBJ whole genome shotgun (WGS) entry which is preliminary data.</text>
</comment>
<accession>A0AAW0R377</accession>
<keyword evidence="2" id="KW-0472">Membrane</keyword>
<feature type="region of interest" description="Disordered" evidence="1">
    <location>
        <begin position="235"/>
        <end position="262"/>
    </location>
</feature>
<feature type="compositionally biased region" description="Low complexity" evidence="1">
    <location>
        <begin position="235"/>
        <end position="248"/>
    </location>
</feature>
<keyword evidence="2" id="KW-0812">Transmembrane</keyword>